<dbReference type="CDD" id="cd07939">
    <property type="entry name" value="DRE_TIM_NifV"/>
    <property type="match status" value="1"/>
</dbReference>
<sequence length="353" mass="39620">MRKIFFDDTTLRDGEQTPGVIFRINDKLKIVSALEKLNVDEIEAGFPASGSYAMKSFEAIMNLNPRARIIAFNRCKIEDIEKSISAGAKAVEISLPVSDIHIQKKLNKDRKWIIENLKRVITYCKEKELYVSVGGEDSSRAEPSFLTRYFKTAQEYGADRVRLCDTVGILNPFNTFLLVSRIKKHLKIPVEFHGHNDLGMVTANTFAAVEAGADYVNTTILGLGERAGNCPLEEIAMILFLSKKYHINLILEYITEVCNILSEISGFKIPKNKPIVGGNTFCHESGMHADGILKNPQLYEPFDPEILKRERKITFGPTSGRANLLYLLGKNGANLSKKDLPFSVVEKLKYDIV</sequence>
<evidence type="ECO:0000313" key="5">
    <source>
        <dbReference type="EMBL" id="ADR18583.1"/>
    </source>
</evidence>
<dbReference type="RefSeq" id="WP_013450796.1">
    <property type="nucleotide sequence ID" value="NC_014758.1"/>
</dbReference>
<evidence type="ECO:0000259" key="4">
    <source>
        <dbReference type="PROSITE" id="PS50991"/>
    </source>
</evidence>
<proteinExistence type="inferred from homology"/>
<dbReference type="Gene3D" id="4.10.430.20">
    <property type="match status" value="1"/>
</dbReference>
<evidence type="ECO:0000256" key="3">
    <source>
        <dbReference type="RuleBase" id="RU003523"/>
    </source>
</evidence>
<feature type="domain" description="Pyruvate carboxyltransferase" evidence="4">
    <location>
        <begin position="4"/>
        <end position="255"/>
    </location>
</feature>
<dbReference type="GO" id="GO:0046912">
    <property type="term" value="F:acyltransferase activity, acyl groups converted into alkyl on transfer"/>
    <property type="evidence" value="ECO:0007669"/>
    <property type="project" value="InterPro"/>
</dbReference>
<dbReference type="PANTHER" id="PTHR42880">
    <property type="entry name" value="HOMOCITRATE SYNTHASE"/>
    <property type="match status" value="1"/>
</dbReference>
<keyword evidence="6" id="KW-1185">Reference proteome</keyword>
<keyword evidence="5" id="KW-0670">Pyruvate</keyword>
<dbReference type="eggNOG" id="COG0119">
    <property type="taxonomic scope" value="Bacteria"/>
</dbReference>
<gene>
    <name evidence="5" type="ordered locus">Calni_0672</name>
</gene>
<evidence type="ECO:0000256" key="2">
    <source>
        <dbReference type="ARBA" id="ARBA00022679"/>
    </source>
</evidence>
<dbReference type="PROSITE" id="PS50991">
    <property type="entry name" value="PYR_CT"/>
    <property type="match status" value="1"/>
</dbReference>
<dbReference type="InterPro" id="IPR002034">
    <property type="entry name" value="AIPM/Hcit_synth_CS"/>
</dbReference>
<dbReference type="PANTHER" id="PTHR42880:SF1">
    <property type="entry name" value="ISOPROPYLMALATE_HOMOCITRATE_CITRAMALATE SYNTHASE FAMILY PROTEIN"/>
    <property type="match status" value="1"/>
</dbReference>
<dbReference type="InterPro" id="IPR013477">
    <property type="entry name" value="NifV/FrbC"/>
</dbReference>
<dbReference type="KEGG" id="cni:Calni_0672"/>
<dbReference type="EMBL" id="CP002347">
    <property type="protein sequence ID" value="ADR18583.1"/>
    <property type="molecule type" value="Genomic_DNA"/>
</dbReference>
<comment type="similarity">
    <text evidence="1 3">Belongs to the alpha-IPM synthase/homocitrate synthase family.</text>
</comment>
<dbReference type="AlphaFoldDB" id="E4TG33"/>
<evidence type="ECO:0000256" key="1">
    <source>
        <dbReference type="ARBA" id="ARBA00006154"/>
    </source>
</evidence>
<dbReference type="InterPro" id="IPR000891">
    <property type="entry name" value="PYR_CT"/>
</dbReference>
<dbReference type="Gene3D" id="3.20.20.70">
    <property type="entry name" value="Aldolase class I"/>
    <property type="match status" value="1"/>
</dbReference>
<protein>
    <submittedName>
        <fullName evidence="5">Pyruvate carboxyltransferase</fullName>
    </submittedName>
</protein>
<accession>E4TG33</accession>
<reference key="1">
    <citation type="submission" date="2010-11" db="EMBL/GenBank/DDBJ databases">
        <title>The complete genome of chromosome of Calditerrivibrio nitroreducens DSM 19672.</title>
        <authorList>
            <consortium name="US DOE Joint Genome Institute (JGI-PGF)"/>
            <person name="Lucas S."/>
            <person name="Copeland A."/>
            <person name="Lapidus A."/>
            <person name="Bruce D."/>
            <person name="Goodwin L."/>
            <person name="Pitluck S."/>
            <person name="Kyrpides N."/>
            <person name="Mavromatis K."/>
            <person name="Ivanova N."/>
            <person name="Mikhailova N."/>
            <person name="Zeytun A."/>
            <person name="Brettin T."/>
            <person name="Detter J.C."/>
            <person name="Tapia R."/>
            <person name="Han C."/>
            <person name="Land M."/>
            <person name="Hauser L."/>
            <person name="Markowitz V."/>
            <person name="Cheng J.-F."/>
            <person name="Hugenholtz P."/>
            <person name="Woyke T."/>
            <person name="Wu D."/>
            <person name="Spring S."/>
            <person name="Schroeder M."/>
            <person name="Brambilla E."/>
            <person name="Klenk H.-P."/>
            <person name="Eisen J.A."/>
        </authorList>
    </citation>
    <scope>NUCLEOTIDE SEQUENCE [LARGE SCALE GENOMIC DNA]</scope>
    <source>
        <strain>DSM 19672</strain>
    </source>
</reference>
<reference evidence="5 6" key="2">
    <citation type="journal article" date="2011" name="Stand. Genomic Sci.">
        <title>Complete genome sequence of Calditerrivibrio nitroreducens type strain (Yu37-1).</title>
        <authorList>
            <person name="Pitluck S."/>
            <person name="Sikorski J."/>
            <person name="Zeytun A."/>
            <person name="Lapidus A."/>
            <person name="Nolan M."/>
            <person name="Lucas S."/>
            <person name="Hammon N."/>
            <person name="Deshpande S."/>
            <person name="Cheng J.F."/>
            <person name="Tapia R."/>
            <person name="Han C."/>
            <person name="Goodwin L."/>
            <person name="Liolios K."/>
            <person name="Pagani I."/>
            <person name="Ivanova N."/>
            <person name="Mavromatis K."/>
            <person name="Pati A."/>
            <person name="Chen A."/>
            <person name="Palaniappan K."/>
            <person name="Hauser L."/>
            <person name="Chang Y.J."/>
            <person name="Jeffries C.D."/>
            <person name="Detter J.C."/>
            <person name="Brambilla E."/>
            <person name="Djao O.D."/>
            <person name="Rohde M."/>
            <person name="Spring S."/>
            <person name="Goker M."/>
            <person name="Woyke T."/>
            <person name="Bristow J."/>
            <person name="Eisen J.A."/>
            <person name="Markowitz V."/>
            <person name="Hugenholtz P."/>
            <person name="Kyrpides N.C."/>
            <person name="Klenk H.P."/>
            <person name="Land M."/>
        </authorList>
    </citation>
    <scope>NUCLEOTIDE SEQUENCE [LARGE SCALE GENOMIC DNA]</scope>
    <source>
        <strain evidence="6">DSM 19672 / NBRC 101217 / Yu37-1</strain>
    </source>
</reference>
<dbReference type="PROSITE" id="PS00815">
    <property type="entry name" value="AIPM_HOMOCIT_SYNTH_1"/>
    <property type="match status" value="1"/>
</dbReference>
<dbReference type="Pfam" id="PF22617">
    <property type="entry name" value="HCS_D2"/>
    <property type="match status" value="1"/>
</dbReference>
<dbReference type="Proteomes" id="UP000007039">
    <property type="component" value="Chromosome"/>
</dbReference>
<dbReference type="OrthoDB" id="9804858at2"/>
<dbReference type="InterPro" id="IPR054691">
    <property type="entry name" value="LeuA/HCS_post-cat"/>
</dbReference>
<dbReference type="Pfam" id="PF00682">
    <property type="entry name" value="HMGL-like"/>
    <property type="match status" value="1"/>
</dbReference>
<dbReference type="GO" id="GO:0019752">
    <property type="term" value="P:carboxylic acid metabolic process"/>
    <property type="evidence" value="ECO:0007669"/>
    <property type="project" value="InterPro"/>
</dbReference>
<name>E4TG33_CALNY</name>
<dbReference type="STRING" id="768670.Calni_0672"/>
<dbReference type="HOGENOM" id="CLU_022158_4_2_0"/>
<dbReference type="SUPFAM" id="SSF51569">
    <property type="entry name" value="Aldolase"/>
    <property type="match status" value="1"/>
</dbReference>
<evidence type="ECO:0000313" key="6">
    <source>
        <dbReference type="Proteomes" id="UP000007039"/>
    </source>
</evidence>
<dbReference type="InterPro" id="IPR013785">
    <property type="entry name" value="Aldolase_TIM"/>
</dbReference>
<keyword evidence="2 3" id="KW-0808">Transferase</keyword>
<organism evidence="5 6">
    <name type="scientific">Calditerrivibrio nitroreducens (strain DSM 19672 / NBRC 101217 / Yu37-1)</name>
    <dbReference type="NCBI Taxonomy" id="768670"/>
    <lineage>
        <taxon>Bacteria</taxon>
        <taxon>Pseudomonadati</taxon>
        <taxon>Deferribacterota</taxon>
        <taxon>Deferribacteres</taxon>
        <taxon>Deferribacterales</taxon>
        <taxon>Calditerrivibrionaceae</taxon>
    </lineage>
</organism>